<gene>
    <name evidence="1" type="ORF">F2Q70_00029962</name>
</gene>
<dbReference type="AlphaFoldDB" id="A0A8S9FPL2"/>
<protein>
    <submittedName>
        <fullName evidence="1">Uncharacterized protein</fullName>
    </submittedName>
</protein>
<accession>A0A8S9FPL2</accession>
<evidence type="ECO:0000313" key="1">
    <source>
        <dbReference type="EMBL" id="KAF2534276.1"/>
    </source>
</evidence>
<dbReference type="EMBL" id="QGKY02002305">
    <property type="protein sequence ID" value="KAF2534276.1"/>
    <property type="molecule type" value="Genomic_DNA"/>
</dbReference>
<organism evidence="1">
    <name type="scientific">Brassica cretica</name>
    <name type="common">Mustard</name>
    <dbReference type="NCBI Taxonomy" id="69181"/>
    <lineage>
        <taxon>Eukaryota</taxon>
        <taxon>Viridiplantae</taxon>
        <taxon>Streptophyta</taxon>
        <taxon>Embryophyta</taxon>
        <taxon>Tracheophyta</taxon>
        <taxon>Spermatophyta</taxon>
        <taxon>Magnoliopsida</taxon>
        <taxon>eudicotyledons</taxon>
        <taxon>Gunneridae</taxon>
        <taxon>Pentapetalae</taxon>
        <taxon>rosids</taxon>
        <taxon>malvids</taxon>
        <taxon>Brassicales</taxon>
        <taxon>Brassicaceae</taxon>
        <taxon>Brassiceae</taxon>
        <taxon>Brassica</taxon>
    </lineage>
</organism>
<sequence length="157" mass="17667">MRSLTVVTSESSPTSSFTANLAPKTLKLVVECPRVRSPPVRPSRGFPPLPSLVYRTGSLPEPIGFWFFLDVCQRPPQYRWNVAGIQVDMLNFTDLCVLCKRGRTFIILFLGRGCFARVLSRRTFPRCSRPVEWGCVVEFSSGDFRRSAGEDCTGPCR</sequence>
<name>A0A8S9FPL2_BRACR</name>
<comment type="caution">
    <text evidence="1">The sequence shown here is derived from an EMBL/GenBank/DDBJ whole genome shotgun (WGS) entry which is preliminary data.</text>
</comment>
<proteinExistence type="predicted"/>
<reference evidence="1" key="1">
    <citation type="submission" date="2019-12" db="EMBL/GenBank/DDBJ databases">
        <title>Genome sequencing and annotation of Brassica cretica.</title>
        <authorList>
            <person name="Studholme D.J."/>
            <person name="Sarris P.F."/>
        </authorList>
    </citation>
    <scope>NUCLEOTIDE SEQUENCE</scope>
    <source>
        <strain evidence="1">PFS-102/07</strain>
        <tissue evidence="1">Leaf</tissue>
    </source>
</reference>